<dbReference type="Gene3D" id="3.10.560.10">
    <property type="entry name" value="Outer membrane lipoprotein wza domain like"/>
    <property type="match status" value="2"/>
</dbReference>
<keyword evidence="9" id="KW-0406">Ion transport</keyword>
<dbReference type="EMBL" id="JAIVFP010000001">
    <property type="protein sequence ID" value="MCI4681860.1"/>
    <property type="molecule type" value="Genomic_DNA"/>
</dbReference>
<dbReference type="PANTHER" id="PTHR33619:SF3">
    <property type="entry name" value="POLYSACCHARIDE EXPORT PROTEIN GFCE-RELATED"/>
    <property type="match status" value="1"/>
</dbReference>
<evidence type="ECO:0000256" key="11">
    <source>
        <dbReference type="ARBA" id="ARBA00023136"/>
    </source>
</evidence>
<name>A0ABS9Z3E5_9HYPH</name>
<evidence type="ECO:0000256" key="6">
    <source>
        <dbReference type="ARBA" id="ARBA00022692"/>
    </source>
</evidence>
<accession>A0ABS9Z3E5</accession>
<dbReference type="InterPro" id="IPR003715">
    <property type="entry name" value="Poly_export_N"/>
</dbReference>
<gene>
    <name evidence="18" type="ORF">K2U94_03625</name>
</gene>
<dbReference type="Proteomes" id="UP001139104">
    <property type="component" value="Unassembled WGS sequence"/>
</dbReference>
<keyword evidence="5" id="KW-0762">Sugar transport</keyword>
<dbReference type="Pfam" id="PF22461">
    <property type="entry name" value="SLBB_2"/>
    <property type="match status" value="1"/>
</dbReference>
<dbReference type="Pfam" id="PF02563">
    <property type="entry name" value="Poly_export"/>
    <property type="match status" value="1"/>
</dbReference>
<evidence type="ECO:0000256" key="8">
    <source>
        <dbReference type="ARBA" id="ARBA00023047"/>
    </source>
</evidence>
<keyword evidence="11" id="KW-0472">Membrane</keyword>
<evidence type="ECO:0000259" key="17">
    <source>
        <dbReference type="Pfam" id="PF22461"/>
    </source>
</evidence>
<protein>
    <submittedName>
        <fullName evidence="18">Polysaccharide export protein</fullName>
    </submittedName>
</protein>
<evidence type="ECO:0000256" key="2">
    <source>
        <dbReference type="ARBA" id="ARBA00009450"/>
    </source>
</evidence>
<feature type="chain" id="PRO_5045955743" evidence="15">
    <location>
        <begin position="31"/>
        <end position="395"/>
    </location>
</feature>
<evidence type="ECO:0000256" key="15">
    <source>
        <dbReference type="SAM" id="SignalP"/>
    </source>
</evidence>
<keyword evidence="13" id="KW-0998">Cell outer membrane</keyword>
<evidence type="ECO:0000256" key="13">
    <source>
        <dbReference type="ARBA" id="ARBA00023237"/>
    </source>
</evidence>
<keyword evidence="10" id="KW-0626">Porin</keyword>
<dbReference type="InterPro" id="IPR049712">
    <property type="entry name" value="Poly_export"/>
</dbReference>
<evidence type="ECO:0000256" key="7">
    <source>
        <dbReference type="ARBA" id="ARBA00022729"/>
    </source>
</evidence>
<evidence type="ECO:0000259" key="16">
    <source>
        <dbReference type="Pfam" id="PF02563"/>
    </source>
</evidence>
<keyword evidence="12" id="KW-0564">Palmitate</keyword>
<sequence>MSINVSFRFSVGLALFCALLSGLASCSALPGQGPGASDIIGSASQAPPYVVVGVTPGVIDVLKQRRFDSFATRFPSRSTPVEPLISVGDTIVVTIWEASAGGLFSSPVAAGKFSTGSNSAALPEQVVGRDGSITVPYAGRIHVAGRSPSAVQSVIEAALKGKAIEPQVIVNVTHSVTNSATVVGEVTGGGRIPLSVKGDRLLDVLATAGGVRAPVNETFVELTRGSVTSRTPLLQVIAHPAENVYIRPGDVLTFVRAPQTFMAYGATGRNAEVPFEADGITLAEALTKAGGLLDERSDPAGVFVFRNEVYSVARTLRPNSPLVQPGSATPVIYHLDLRDPQGLFLAQRFRIANHDIVYVADSPSTPVQKMFAIIGGGMGMVGSSASIANAAATIK</sequence>
<reference evidence="18" key="1">
    <citation type="journal article" date="2022" name="ISME J.">
        <title>Identification of active gaseous-alkane degraders at natural gas seeps.</title>
        <authorList>
            <person name="Farhan Ul Haque M."/>
            <person name="Hernandez M."/>
            <person name="Crombie A.T."/>
            <person name="Murrell J.C."/>
        </authorList>
    </citation>
    <scope>NUCLEOTIDE SEQUENCE</scope>
    <source>
        <strain evidence="18">PC2</strain>
    </source>
</reference>
<proteinExistence type="inferred from homology"/>
<evidence type="ECO:0000256" key="5">
    <source>
        <dbReference type="ARBA" id="ARBA00022597"/>
    </source>
</evidence>
<evidence type="ECO:0000256" key="9">
    <source>
        <dbReference type="ARBA" id="ARBA00023065"/>
    </source>
</evidence>
<dbReference type="RefSeq" id="WP_243068798.1">
    <property type="nucleotide sequence ID" value="NZ_JAIVFK010000003.1"/>
</dbReference>
<evidence type="ECO:0000313" key="18">
    <source>
        <dbReference type="EMBL" id="MCI4681860.1"/>
    </source>
</evidence>
<dbReference type="PANTHER" id="PTHR33619">
    <property type="entry name" value="POLYSACCHARIDE EXPORT PROTEIN GFCE-RELATED"/>
    <property type="match status" value="1"/>
</dbReference>
<keyword evidence="14" id="KW-0449">Lipoprotein</keyword>
<dbReference type="Gene3D" id="3.30.1950.10">
    <property type="entry name" value="wza like domain"/>
    <property type="match status" value="1"/>
</dbReference>
<evidence type="ECO:0000256" key="10">
    <source>
        <dbReference type="ARBA" id="ARBA00023114"/>
    </source>
</evidence>
<dbReference type="InterPro" id="IPR054765">
    <property type="entry name" value="SLBB_dom"/>
</dbReference>
<keyword evidence="7 15" id="KW-0732">Signal</keyword>
<feature type="domain" description="Polysaccharide export protein N-terminal" evidence="16">
    <location>
        <begin position="82"/>
        <end position="173"/>
    </location>
</feature>
<comment type="similarity">
    <text evidence="2">Belongs to the BexD/CtrA/VexA family.</text>
</comment>
<evidence type="ECO:0000256" key="4">
    <source>
        <dbReference type="ARBA" id="ARBA00022452"/>
    </source>
</evidence>
<feature type="domain" description="SLBB" evidence="17">
    <location>
        <begin position="264"/>
        <end position="359"/>
    </location>
</feature>
<evidence type="ECO:0000256" key="3">
    <source>
        <dbReference type="ARBA" id="ARBA00022448"/>
    </source>
</evidence>
<comment type="caution">
    <text evidence="18">The sequence shown here is derived from an EMBL/GenBank/DDBJ whole genome shotgun (WGS) entry which is preliminary data.</text>
</comment>
<feature type="signal peptide" evidence="15">
    <location>
        <begin position="1"/>
        <end position="30"/>
    </location>
</feature>
<keyword evidence="8" id="KW-0625">Polysaccharide transport</keyword>
<evidence type="ECO:0000256" key="12">
    <source>
        <dbReference type="ARBA" id="ARBA00023139"/>
    </source>
</evidence>
<evidence type="ECO:0000256" key="14">
    <source>
        <dbReference type="ARBA" id="ARBA00023288"/>
    </source>
</evidence>
<evidence type="ECO:0000256" key="1">
    <source>
        <dbReference type="ARBA" id="ARBA00004571"/>
    </source>
</evidence>
<keyword evidence="4" id="KW-1134">Transmembrane beta strand</keyword>
<keyword evidence="6" id="KW-0812">Transmembrane</keyword>
<organism evidence="18 19">
    <name type="scientific">Candidatus Rhodoblastus alkanivorans</name>
    <dbReference type="NCBI Taxonomy" id="2954117"/>
    <lineage>
        <taxon>Bacteria</taxon>
        <taxon>Pseudomonadati</taxon>
        <taxon>Pseudomonadota</taxon>
        <taxon>Alphaproteobacteria</taxon>
        <taxon>Hyphomicrobiales</taxon>
        <taxon>Rhodoblastaceae</taxon>
        <taxon>Rhodoblastus</taxon>
    </lineage>
</organism>
<comment type="subcellular location">
    <subcellularLocation>
        <location evidence="1">Cell outer membrane</location>
        <topology evidence="1">Multi-pass membrane protein</topology>
    </subcellularLocation>
</comment>
<evidence type="ECO:0000313" key="19">
    <source>
        <dbReference type="Proteomes" id="UP001139104"/>
    </source>
</evidence>
<keyword evidence="19" id="KW-1185">Reference proteome</keyword>
<keyword evidence="3" id="KW-0813">Transport</keyword>